<accession>A0AA88E2J6</accession>
<evidence type="ECO:0000256" key="8">
    <source>
        <dbReference type="SAM" id="SignalP"/>
    </source>
</evidence>
<evidence type="ECO:0000256" key="7">
    <source>
        <dbReference type="ARBA" id="ARBA00023180"/>
    </source>
</evidence>
<dbReference type="GO" id="GO:1901696">
    <property type="term" value="P:cannabinoid biosynthetic process"/>
    <property type="evidence" value="ECO:0007669"/>
    <property type="project" value="UniProtKB-ARBA"/>
</dbReference>
<evidence type="ECO:0000256" key="2">
    <source>
        <dbReference type="ARBA" id="ARBA00005466"/>
    </source>
</evidence>
<evidence type="ECO:0000256" key="5">
    <source>
        <dbReference type="ARBA" id="ARBA00022827"/>
    </source>
</evidence>
<dbReference type="AlphaFoldDB" id="A0AA88E2J6"/>
<reference evidence="10" key="1">
    <citation type="submission" date="2023-07" db="EMBL/GenBank/DDBJ databases">
        <title>draft genome sequence of fig (Ficus carica).</title>
        <authorList>
            <person name="Takahashi T."/>
            <person name="Nishimura K."/>
        </authorList>
    </citation>
    <scope>NUCLEOTIDE SEQUENCE</scope>
</reference>
<evidence type="ECO:0000259" key="9">
    <source>
        <dbReference type="PROSITE" id="PS51387"/>
    </source>
</evidence>
<gene>
    <name evidence="10" type="ORF">TIFTF001_035072</name>
</gene>
<dbReference type="SUPFAM" id="SSF56176">
    <property type="entry name" value="FAD-binding/transporter-associated domain-like"/>
    <property type="match status" value="1"/>
</dbReference>
<evidence type="ECO:0000313" key="10">
    <source>
        <dbReference type="EMBL" id="GMN65998.1"/>
    </source>
</evidence>
<evidence type="ECO:0000256" key="1">
    <source>
        <dbReference type="ARBA" id="ARBA00001974"/>
    </source>
</evidence>
<evidence type="ECO:0000256" key="3">
    <source>
        <dbReference type="ARBA" id="ARBA00022630"/>
    </source>
</evidence>
<comment type="similarity">
    <text evidence="2">Belongs to the oxygen-dependent FAD-linked oxidoreductase family.</text>
</comment>
<protein>
    <recommendedName>
        <fullName evidence="9">FAD-binding PCMH-type domain-containing protein</fullName>
    </recommendedName>
</protein>
<keyword evidence="6" id="KW-1015">Disulfide bond</keyword>
<sequence length="219" mass="24648">MAVLNFKLLLLFMIILSIFICSLATKSFSTESFLKCFSSHVQQNSNHDPVSSEIILTKNSSSYSSVLQSSIRNERFLRSPSPLKPEIILTPFHESHVQAAVVCSVQHDLQIRVRSGGHDYEGLSYISDHISPFMIIDLVNFRSIRVSIEKEVAFVEAGASLGELYYKIAEKSRVHGFPAGSCPTVCHAPTYTIYVGERLRRRGPGRHLTYLLNLILKKF</sequence>
<proteinExistence type="inferred from homology"/>
<keyword evidence="5" id="KW-0274">FAD</keyword>
<dbReference type="PANTHER" id="PTHR32448">
    <property type="entry name" value="OS08G0158400 PROTEIN"/>
    <property type="match status" value="1"/>
</dbReference>
<feature type="domain" description="FAD-binding PCMH-type" evidence="9">
    <location>
        <begin position="80"/>
        <end position="219"/>
    </location>
</feature>
<dbReference type="Pfam" id="PF01565">
    <property type="entry name" value="FAD_binding_4"/>
    <property type="match status" value="1"/>
</dbReference>
<dbReference type="Gene3D" id="3.30.465.10">
    <property type="match status" value="1"/>
</dbReference>
<dbReference type="GO" id="GO:0071949">
    <property type="term" value="F:FAD binding"/>
    <property type="evidence" value="ECO:0007669"/>
    <property type="project" value="InterPro"/>
</dbReference>
<dbReference type="FunFam" id="3.30.43.10:FF:000004">
    <property type="entry name" value="Berberine bridge enzyme-like 15"/>
    <property type="match status" value="1"/>
</dbReference>
<dbReference type="EMBL" id="BTGU01000278">
    <property type="protein sequence ID" value="GMN65998.1"/>
    <property type="molecule type" value="Genomic_DNA"/>
</dbReference>
<evidence type="ECO:0000313" key="11">
    <source>
        <dbReference type="Proteomes" id="UP001187192"/>
    </source>
</evidence>
<comment type="cofactor">
    <cofactor evidence="1">
        <name>FAD</name>
        <dbReference type="ChEBI" id="CHEBI:57692"/>
    </cofactor>
</comment>
<keyword evidence="3" id="KW-0285">Flavoprotein</keyword>
<dbReference type="InterPro" id="IPR016169">
    <property type="entry name" value="FAD-bd_PCMH_sub2"/>
</dbReference>
<keyword evidence="11" id="KW-1185">Reference proteome</keyword>
<comment type="caution">
    <text evidence="10">The sequence shown here is derived from an EMBL/GenBank/DDBJ whole genome shotgun (WGS) entry which is preliminary data.</text>
</comment>
<dbReference type="InterPro" id="IPR036318">
    <property type="entry name" value="FAD-bd_PCMH-like_sf"/>
</dbReference>
<dbReference type="InterPro" id="IPR016167">
    <property type="entry name" value="FAD-bd_PCMH_sub1"/>
</dbReference>
<name>A0AA88E2J6_FICCA</name>
<evidence type="ECO:0000256" key="4">
    <source>
        <dbReference type="ARBA" id="ARBA00022729"/>
    </source>
</evidence>
<dbReference type="PROSITE" id="PS51387">
    <property type="entry name" value="FAD_PCMH"/>
    <property type="match status" value="1"/>
</dbReference>
<organism evidence="10 11">
    <name type="scientific">Ficus carica</name>
    <name type="common">Common fig</name>
    <dbReference type="NCBI Taxonomy" id="3494"/>
    <lineage>
        <taxon>Eukaryota</taxon>
        <taxon>Viridiplantae</taxon>
        <taxon>Streptophyta</taxon>
        <taxon>Embryophyta</taxon>
        <taxon>Tracheophyta</taxon>
        <taxon>Spermatophyta</taxon>
        <taxon>Magnoliopsida</taxon>
        <taxon>eudicotyledons</taxon>
        <taxon>Gunneridae</taxon>
        <taxon>Pentapetalae</taxon>
        <taxon>rosids</taxon>
        <taxon>fabids</taxon>
        <taxon>Rosales</taxon>
        <taxon>Moraceae</taxon>
        <taxon>Ficeae</taxon>
        <taxon>Ficus</taxon>
    </lineage>
</organism>
<feature type="signal peptide" evidence="8">
    <location>
        <begin position="1"/>
        <end position="24"/>
    </location>
</feature>
<dbReference type="InterPro" id="IPR016166">
    <property type="entry name" value="FAD-bd_PCMH"/>
</dbReference>
<dbReference type="Proteomes" id="UP001187192">
    <property type="component" value="Unassembled WGS sequence"/>
</dbReference>
<feature type="chain" id="PRO_5041721891" description="FAD-binding PCMH-type domain-containing protein" evidence="8">
    <location>
        <begin position="25"/>
        <end position="219"/>
    </location>
</feature>
<evidence type="ECO:0000256" key="6">
    <source>
        <dbReference type="ARBA" id="ARBA00023157"/>
    </source>
</evidence>
<dbReference type="InterPro" id="IPR006094">
    <property type="entry name" value="Oxid_FAD_bind_N"/>
</dbReference>
<keyword evidence="4 8" id="KW-0732">Signal</keyword>
<dbReference type="Gene3D" id="3.30.43.10">
    <property type="entry name" value="Uridine Diphospho-n-acetylenolpyruvylglucosamine Reductase, domain 2"/>
    <property type="match status" value="1"/>
</dbReference>
<keyword evidence="7" id="KW-0325">Glycoprotein</keyword>